<evidence type="ECO:0000313" key="2">
    <source>
        <dbReference type="EMBL" id="KAK8785654.1"/>
    </source>
</evidence>
<keyword evidence="1" id="KW-1133">Transmembrane helix</keyword>
<accession>A0AAQ4FEE0</accession>
<evidence type="ECO:0000256" key="1">
    <source>
        <dbReference type="SAM" id="Phobius"/>
    </source>
</evidence>
<keyword evidence="1" id="KW-0472">Membrane</keyword>
<keyword evidence="3" id="KW-1185">Reference proteome</keyword>
<protein>
    <submittedName>
        <fullName evidence="2">Uncharacterized protein</fullName>
    </submittedName>
</protein>
<organism evidence="2 3">
    <name type="scientific">Amblyomma americanum</name>
    <name type="common">Lone star tick</name>
    <dbReference type="NCBI Taxonomy" id="6943"/>
    <lineage>
        <taxon>Eukaryota</taxon>
        <taxon>Metazoa</taxon>
        <taxon>Ecdysozoa</taxon>
        <taxon>Arthropoda</taxon>
        <taxon>Chelicerata</taxon>
        <taxon>Arachnida</taxon>
        <taxon>Acari</taxon>
        <taxon>Parasitiformes</taxon>
        <taxon>Ixodida</taxon>
        <taxon>Ixodoidea</taxon>
        <taxon>Ixodidae</taxon>
        <taxon>Amblyomminae</taxon>
        <taxon>Amblyomma</taxon>
    </lineage>
</organism>
<feature type="transmembrane region" description="Helical" evidence="1">
    <location>
        <begin position="41"/>
        <end position="60"/>
    </location>
</feature>
<dbReference type="EMBL" id="JARKHS020003345">
    <property type="protein sequence ID" value="KAK8785654.1"/>
    <property type="molecule type" value="Genomic_DNA"/>
</dbReference>
<reference evidence="2 3" key="1">
    <citation type="journal article" date="2023" name="Arcadia Sci">
        <title>De novo assembly of a long-read Amblyomma americanum tick genome.</title>
        <authorList>
            <person name="Chou S."/>
            <person name="Poskanzer K.E."/>
            <person name="Rollins M."/>
            <person name="Thuy-Boun P.S."/>
        </authorList>
    </citation>
    <scope>NUCLEOTIDE SEQUENCE [LARGE SCALE GENOMIC DNA]</scope>
    <source>
        <strain evidence="2">F_SG_1</strain>
        <tissue evidence="2">Salivary glands</tissue>
    </source>
</reference>
<feature type="transmembrane region" description="Helical" evidence="1">
    <location>
        <begin position="154"/>
        <end position="173"/>
    </location>
</feature>
<name>A0AAQ4FEE0_AMBAM</name>
<evidence type="ECO:0000313" key="3">
    <source>
        <dbReference type="Proteomes" id="UP001321473"/>
    </source>
</evidence>
<feature type="transmembrane region" description="Helical" evidence="1">
    <location>
        <begin position="100"/>
        <end position="123"/>
    </location>
</feature>
<comment type="caution">
    <text evidence="2">The sequence shown here is derived from an EMBL/GenBank/DDBJ whole genome shotgun (WGS) entry which is preliminary data.</text>
</comment>
<keyword evidence="1" id="KW-0812">Transmembrane</keyword>
<dbReference type="AlphaFoldDB" id="A0AAQ4FEE0"/>
<sequence length="260" mass="28691">MSLLGDWTTGTVPVCARFYYKDCKGLFFKTKMTGEGTQRRLIKITAVFFAVAVASVNSSWKTQQKPTQSKEPECCPAVTNCFLSQGKDVVSSLLFGTLHILILTGFCFFLAIVVPLVALGILLSRYACGLCGGGEPSGEPENADDTNTRQKWSAVFYIITTLMTFMLICAFYTKDHLPVAAQGAKDQAYFLVNTIPLIFDKLREDFDVLVGENLDKFQNTAARRSVDCRKETATAVDSMFQPGTVPEFFSSTAERTKILS</sequence>
<gene>
    <name evidence="2" type="ORF">V5799_007981</name>
</gene>
<dbReference type="Proteomes" id="UP001321473">
    <property type="component" value="Unassembled WGS sequence"/>
</dbReference>
<proteinExistence type="predicted"/>